<reference evidence="1 2" key="1">
    <citation type="submission" date="2023-08" db="EMBL/GenBank/DDBJ databases">
        <title>Black Yeasts Isolated from many extreme environments.</title>
        <authorList>
            <person name="Coleine C."/>
            <person name="Stajich J.E."/>
            <person name="Selbmann L."/>
        </authorList>
    </citation>
    <scope>NUCLEOTIDE SEQUENCE [LARGE SCALE GENOMIC DNA]</scope>
    <source>
        <strain evidence="1 2">CCFEE 5792</strain>
    </source>
</reference>
<comment type="caution">
    <text evidence="1">The sequence shown here is derived from an EMBL/GenBank/DDBJ whole genome shotgun (WGS) entry which is preliminary data.</text>
</comment>
<keyword evidence="2" id="KW-1185">Reference proteome</keyword>
<organism evidence="1 2">
    <name type="scientific">Exophiala bonariae</name>
    <dbReference type="NCBI Taxonomy" id="1690606"/>
    <lineage>
        <taxon>Eukaryota</taxon>
        <taxon>Fungi</taxon>
        <taxon>Dikarya</taxon>
        <taxon>Ascomycota</taxon>
        <taxon>Pezizomycotina</taxon>
        <taxon>Eurotiomycetes</taxon>
        <taxon>Chaetothyriomycetidae</taxon>
        <taxon>Chaetothyriales</taxon>
        <taxon>Herpotrichiellaceae</taxon>
        <taxon>Exophiala</taxon>
    </lineage>
</organism>
<dbReference type="RefSeq" id="XP_064700099.1">
    <property type="nucleotide sequence ID" value="XM_064854783.1"/>
</dbReference>
<gene>
    <name evidence="1" type="ORF">LTR84_011250</name>
</gene>
<proteinExistence type="predicted"/>
<dbReference type="GeneID" id="89979404"/>
<evidence type="ECO:0000313" key="2">
    <source>
        <dbReference type="Proteomes" id="UP001358417"/>
    </source>
</evidence>
<evidence type="ECO:0000313" key="1">
    <source>
        <dbReference type="EMBL" id="KAK5044436.1"/>
    </source>
</evidence>
<dbReference type="EMBL" id="JAVRRD010000050">
    <property type="protein sequence ID" value="KAK5044436.1"/>
    <property type="molecule type" value="Genomic_DNA"/>
</dbReference>
<name>A0AAV9MTY9_9EURO</name>
<accession>A0AAV9MTY9</accession>
<dbReference type="Proteomes" id="UP001358417">
    <property type="component" value="Unassembled WGS sequence"/>
</dbReference>
<dbReference type="AlphaFoldDB" id="A0AAV9MTY9"/>
<protein>
    <submittedName>
        <fullName evidence="1">Uncharacterized protein</fullName>
    </submittedName>
</protein>
<sequence>MVGNIANLPEYRAKLLLMQAAIQLGADAFADITMASALCLAVYEMLKLREPNMSHGDLVLASEVYLKNVDDPYPPTGWENELTEFQGRHFFVNETKSTASYAGQRIVAPEEWSRQILKVKALIESQFAQTPDPATEE</sequence>